<reference evidence="3 4" key="1">
    <citation type="journal article" date="2012" name="J. Bacteriol.">
        <title>Genome Sequence of the Filamentous Bacterium Fibrisoma limi BUZ 3T.</title>
        <authorList>
            <person name="Filippini M."/>
            <person name="Qi W."/>
            <person name="Jaenicke S."/>
            <person name="Goesmann A."/>
            <person name="Smits T.H."/>
            <person name="Bagheri H.C."/>
        </authorList>
    </citation>
    <scope>NUCLEOTIDE SEQUENCE [LARGE SCALE GENOMIC DNA]</scope>
    <source>
        <strain evidence="4">BUZ 3T</strain>
    </source>
</reference>
<evidence type="ECO:0000259" key="2">
    <source>
        <dbReference type="SMART" id="SM00974"/>
    </source>
</evidence>
<comment type="caution">
    <text evidence="3">The sequence shown here is derived from an EMBL/GenBank/DDBJ whole genome shotgun (WGS) entry which is preliminary data.</text>
</comment>
<evidence type="ECO:0000256" key="1">
    <source>
        <dbReference type="SAM" id="Coils"/>
    </source>
</evidence>
<sequence>MDNSEALNRFVNAIDESLTDSIYDAYVAEYDGQKFVANNVGYLYSHDALMALQIQLNQFQKIIDSIRTTYDTHEYNNLVNQVNEFRRAQKEVAEAEHLKRLKKQKSEAVCKVYLMHNKRTGNYKIGRSKSLKLREKTLQDEQPEIELVCAFDGKIKDEKHLHNLFADKRLRGEWFALAESDVAQFKAYFR</sequence>
<dbReference type="InterPro" id="IPR018306">
    <property type="entry name" value="Phage_T5_Orf172_DNA-bd"/>
</dbReference>
<dbReference type="Pfam" id="PF13455">
    <property type="entry name" value="MUG113"/>
    <property type="match status" value="1"/>
</dbReference>
<dbReference type="STRING" id="1185876.BN8_03684"/>
<evidence type="ECO:0000313" key="4">
    <source>
        <dbReference type="Proteomes" id="UP000009309"/>
    </source>
</evidence>
<organism evidence="3 4">
    <name type="scientific">Fibrisoma limi BUZ 3</name>
    <dbReference type="NCBI Taxonomy" id="1185876"/>
    <lineage>
        <taxon>Bacteria</taxon>
        <taxon>Pseudomonadati</taxon>
        <taxon>Bacteroidota</taxon>
        <taxon>Cytophagia</taxon>
        <taxon>Cytophagales</taxon>
        <taxon>Spirosomataceae</taxon>
        <taxon>Fibrisoma</taxon>
    </lineage>
</organism>
<feature type="domain" description="Bacteriophage T5 Orf172 DNA-binding" evidence="2">
    <location>
        <begin position="117"/>
        <end position="189"/>
    </location>
</feature>
<protein>
    <recommendedName>
        <fullName evidence="2">Bacteriophage T5 Orf172 DNA-binding domain-containing protein</fullName>
    </recommendedName>
</protein>
<dbReference type="OrthoDB" id="792524at2"/>
<name>I2GKT1_9BACT</name>
<keyword evidence="1" id="KW-0175">Coiled coil</keyword>
<accession>I2GKT1</accession>
<dbReference type="RefSeq" id="WP_009283085.1">
    <property type="nucleotide sequence ID" value="NZ_CAIT01000007.1"/>
</dbReference>
<evidence type="ECO:0000313" key="3">
    <source>
        <dbReference type="EMBL" id="CCH54507.1"/>
    </source>
</evidence>
<keyword evidence="4" id="KW-1185">Reference proteome</keyword>
<proteinExistence type="predicted"/>
<gene>
    <name evidence="3" type="ORF">BN8_03684</name>
</gene>
<dbReference type="SMART" id="SM00974">
    <property type="entry name" value="T5orf172"/>
    <property type="match status" value="1"/>
</dbReference>
<dbReference type="EMBL" id="CAIT01000007">
    <property type="protein sequence ID" value="CCH54507.1"/>
    <property type="molecule type" value="Genomic_DNA"/>
</dbReference>
<dbReference type="AlphaFoldDB" id="I2GKT1"/>
<dbReference type="Proteomes" id="UP000009309">
    <property type="component" value="Unassembled WGS sequence"/>
</dbReference>
<feature type="coiled-coil region" evidence="1">
    <location>
        <begin position="78"/>
        <end position="105"/>
    </location>
</feature>